<sequence>YPRDFNPQAALLVATLLDNLRNINGVVVGQNRAIIT</sequence>
<evidence type="ECO:0000313" key="2">
    <source>
        <dbReference type="Proteomes" id="UP000752696"/>
    </source>
</evidence>
<keyword evidence="2" id="KW-1185">Reference proteome</keyword>
<organism evidence="1 2">
    <name type="scientific">Heterotrigona itama</name>
    <dbReference type="NCBI Taxonomy" id="395501"/>
    <lineage>
        <taxon>Eukaryota</taxon>
        <taxon>Metazoa</taxon>
        <taxon>Ecdysozoa</taxon>
        <taxon>Arthropoda</taxon>
        <taxon>Hexapoda</taxon>
        <taxon>Insecta</taxon>
        <taxon>Pterygota</taxon>
        <taxon>Neoptera</taxon>
        <taxon>Endopterygota</taxon>
        <taxon>Hymenoptera</taxon>
        <taxon>Apocrita</taxon>
        <taxon>Aculeata</taxon>
        <taxon>Apoidea</taxon>
        <taxon>Anthophila</taxon>
        <taxon>Apidae</taxon>
        <taxon>Heterotrigona</taxon>
    </lineage>
</organism>
<feature type="non-terminal residue" evidence="1">
    <location>
        <position position="36"/>
    </location>
</feature>
<feature type="non-terminal residue" evidence="1">
    <location>
        <position position="1"/>
    </location>
</feature>
<proteinExistence type="predicted"/>
<name>A0A6V7HE84_9HYME</name>
<gene>
    <name evidence="1" type="ORF">MHI_LOCUS821811</name>
</gene>
<evidence type="ECO:0000313" key="1">
    <source>
        <dbReference type="EMBL" id="CAD1478715.1"/>
    </source>
</evidence>
<protein>
    <submittedName>
        <fullName evidence="1">Uncharacterized protein</fullName>
    </submittedName>
</protein>
<accession>A0A6V7HE84</accession>
<dbReference type="Proteomes" id="UP000752696">
    <property type="component" value="Unassembled WGS sequence"/>
</dbReference>
<comment type="caution">
    <text evidence="1">The sequence shown here is derived from an EMBL/GenBank/DDBJ whole genome shotgun (WGS) entry which is preliminary data.</text>
</comment>
<dbReference type="AlphaFoldDB" id="A0A6V7HE84"/>
<dbReference type="EMBL" id="CAJDYZ010010961">
    <property type="protein sequence ID" value="CAD1478715.1"/>
    <property type="molecule type" value="Genomic_DNA"/>
</dbReference>
<reference evidence="1" key="1">
    <citation type="submission" date="2020-07" db="EMBL/GenBank/DDBJ databases">
        <authorList>
            <person name="Nazaruddin N."/>
        </authorList>
    </citation>
    <scope>NUCLEOTIDE SEQUENCE</scope>
</reference>